<dbReference type="Proteomes" id="UP001591681">
    <property type="component" value="Unassembled WGS sequence"/>
</dbReference>
<feature type="compositionally biased region" description="Polar residues" evidence="1">
    <location>
        <begin position="1"/>
        <end position="11"/>
    </location>
</feature>
<evidence type="ECO:0000256" key="1">
    <source>
        <dbReference type="SAM" id="MobiDB-lite"/>
    </source>
</evidence>
<dbReference type="AlphaFoldDB" id="A0ABD1K641"/>
<dbReference type="EMBL" id="JBHFQA010000008">
    <property type="protein sequence ID" value="KAL2094592.1"/>
    <property type="molecule type" value="Genomic_DNA"/>
</dbReference>
<name>A0ABD1K641_9TELE</name>
<accession>A0ABD1K641</accession>
<feature type="compositionally biased region" description="Basic and acidic residues" evidence="1">
    <location>
        <begin position="57"/>
        <end position="78"/>
    </location>
</feature>
<gene>
    <name evidence="2" type="ORF">ACEWY4_009311</name>
</gene>
<dbReference type="InterPro" id="IPR038794">
    <property type="entry name" value="LIAT1"/>
</dbReference>
<feature type="compositionally biased region" description="Polar residues" evidence="1">
    <location>
        <begin position="79"/>
        <end position="91"/>
    </location>
</feature>
<reference evidence="2 3" key="1">
    <citation type="submission" date="2024-09" db="EMBL/GenBank/DDBJ databases">
        <title>A chromosome-level genome assembly of Gray's grenadier anchovy, Coilia grayii.</title>
        <authorList>
            <person name="Fu Z."/>
        </authorList>
    </citation>
    <scope>NUCLEOTIDE SEQUENCE [LARGE SCALE GENOMIC DNA]</scope>
    <source>
        <strain evidence="2">G4</strain>
        <tissue evidence="2">Muscle</tissue>
    </source>
</reference>
<evidence type="ECO:0000313" key="3">
    <source>
        <dbReference type="Proteomes" id="UP001591681"/>
    </source>
</evidence>
<feature type="compositionally biased region" description="Polar residues" evidence="1">
    <location>
        <begin position="125"/>
        <end position="135"/>
    </location>
</feature>
<keyword evidence="3" id="KW-1185">Reference proteome</keyword>
<protein>
    <submittedName>
        <fullName evidence="2">Uncharacterized protein</fullName>
    </submittedName>
</protein>
<feature type="compositionally biased region" description="Basic residues" evidence="1">
    <location>
        <begin position="115"/>
        <end position="124"/>
    </location>
</feature>
<feature type="region of interest" description="Disordered" evidence="1">
    <location>
        <begin position="1"/>
        <end position="141"/>
    </location>
</feature>
<feature type="compositionally biased region" description="Basic residues" evidence="1">
    <location>
        <begin position="47"/>
        <end position="56"/>
    </location>
</feature>
<dbReference type="PANTHER" id="PTHR36474">
    <property type="entry name" value="PROTEIN LIAT1"/>
    <property type="match status" value="1"/>
</dbReference>
<organism evidence="2 3">
    <name type="scientific">Coilia grayii</name>
    <name type="common">Gray's grenadier anchovy</name>
    <dbReference type="NCBI Taxonomy" id="363190"/>
    <lineage>
        <taxon>Eukaryota</taxon>
        <taxon>Metazoa</taxon>
        <taxon>Chordata</taxon>
        <taxon>Craniata</taxon>
        <taxon>Vertebrata</taxon>
        <taxon>Euteleostomi</taxon>
        <taxon>Actinopterygii</taxon>
        <taxon>Neopterygii</taxon>
        <taxon>Teleostei</taxon>
        <taxon>Clupei</taxon>
        <taxon>Clupeiformes</taxon>
        <taxon>Clupeoidei</taxon>
        <taxon>Engraulidae</taxon>
        <taxon>Coilinae</taxon>
        <taxon>Coilia</taxon>
    </lineage>
</organism>
<sequence length="194" mass="21555">MATLNKHTAQGNGDVYPPKSKSTRNKNSPVKQRPNLDNNDRFTSDQKKRKKKKKKEKTSDSEKKQANKSSSETHKGDDSSSTPNSGDTAKQQPEPESCNSNTSPQKHGGGQTKGKTSKCSKKLKNSVSNQDTALGSTVEKAKEEVRLESLESLRWEGVLDDPEAEARRLEVYKANRRKRYLAARQLQLGKTDPA</sequence>
<comment type="caution">
    <text evidence="2">The sequence shown here is derived from an EMBL/GenBank/DDBJ whole genome shotgun (WGS) entry which is preliminary data.</text>
</comment>
<proteinExistence type="predicted"/>
<dbReference type="PANTHER" id="PTHR36474:SF1">
    <property type="entry name" value="PROTEIN LIAT1"/>
    <property type="match status" value="1"/>
</dbReference>
<evidence type="ECO:0000313" key="2">
    <source>
        <dbReference type="EMBL" id="KAL2094592.1"/>
    </source>
</evidence>